<evidence type="ECO:0000256" key="1">
    <source>
        <dbReference type="ARBA" id="ARBA00022448"/>
    </source>
</evidence>
<keyword evidence="3 5" id="KW-0067">ATP-binding</keyword>
<dbReference type="Proteomes" id="UP000005947">
    <property type="component" value="Unassembled WGS sequence"/>
</dbReference>
<evidence type="ECO:0000256" key="2">
    <source>
        <dbReference type="ARBA" id="ARBA00022741"/>
    </source>
</evidence>
<dbReference type="SMART" id="SM00382">
    <property type="entry name" value="AAA"/>
    <property type="match status" value="1"/>
</dbReference>
<comment type="caution">
    <text evidence="5">The sequence shown here is derived from an EMBL/GenBank/DDBJ whole genome shotgun (WGS) entry which is preliminary data.</text>
</comment>
<dbReference type="Pfam" id="PF00005">
    <property type="entry name" value="ABC_tran"/>
    <property type="match status" value="1"/>
</dbReference>
<dbReference type="GO" id="GO:0005524">
    <property type="term" value="F:ATP binding"/>
    <property type="evidence" value="ECO:0007669"/>
    <property type="project" value="UniProtKB-KW"/>
</dbReference>
<dbReference type="RefSeq" id="WP_006302119.1">
    <property type="nucleotide sequence ID" value="NZ_ACGK02000001.1"/>
</dbReference>
<dbReference type="GO" id="GO:0016887">
    <property type="term" value="F:ATP hydrolysis activity"/>
    <property type="evidence" value="ECO:0007669"/>
    <property type="project" value="InterPro"/>
</dbReference>
<evidence type="ECO:0000313" key="6">
    <source>
        <dbReference type="Proteomes" id="UP000005947"/>
    </source>
</evidence>
<feature type="domain" description="ABC transporter" evidence="4">
    <location>
        <begin position="35"/>
        <end position="268"/>
    </location>
</feature>
<protein>
    <submittedName>
        <fullName evidence="5">ABC transporter, ATP-binding protein</fullName>
    </submittedName>
</protein>
<dbReference type="PANTHER" id="PTHR42788">
    <property type="entry name" value="TAURINE IMPORT ATP-BINDING PROTEIN-RELATED"/>
    <property type="match status" value="1"/>
</dbReference>
<dbReference type="PROSITE" id="PS00211">
    <property type="entry name" value="ABC_TRANSPORTER_1"/>
    <property type="match status" value="1"/>
</dbReference>
<sequence length="299" mass="33509">MNEQTDMPTLMAQHMYLSWQQVPSVEHKHTLFSGFNLNDHQKRATCDERLWSSVVVADITMSVKKGELVCLVGRSGCGKTTILHALSGLMKPVMGQVFFHGTDITGRPGHVSYMFQKDLLLEHKRIIDNVCLPLTLRRVVQAEAYGQAQPLFERFGLAGCEYKWPHELSGGMRQRAAFLRTYLMGSDCILLDEPFSALDALTRVAMRNWYCDIAHDLGIATLAITHDVDEAATMASRVYVLGHMSKKTQRTLQNQQVPTTAHTIVGEVHVPTHDVSMHADAFALTPEFLSCKKEILSLL</sequence>
<keyword evidence="6" id="KW-1185">Reference proteome</keyword>
<dbReference type="OrthoDB" id="8773773at2"/>
<proteinExistence type="predicted"/>
<evidence type="ECO:0000259" key="4">
    <source>
        <dbReference type="PROSITE" id="PS50893"/>
    </source>
</evidence>
<keyword evidence="2" id="KW-0547">Nucleotide-binding</keyword>
<accession>F1T4X6</accession>
<gene>
    <name evidence="5" type="ORF">HMPREF0091_10011</name>
</gene>
<name>F1T4X6_9ACTN</name>
<dbReference type="GeneID" id="93210656"/>
<dbReference type="AlphaFoldDB" id="F1T4X6"/>
<dbReference type="InterPro" id="IPR003439">
    <property type="entry name" value="ABC_transporter-like_ATP-bd"/>
</dbReference>
<reference evidence="5 6" key="1">
    <citation type="submission" date="2011-02" db="EMBL/GenBank/DDBJ databases">
        <authorList>
            <person name="Muzny D."/>
            <person name="Qin X."/>
            <person name="Buhay C."/>
            <person name="Dugan-Rocha S."/>
            <person name="Ding Y."/>
            <person name="Chen G."/>
            <person name="Hawes A."/>
            <person name="Holder M."/>
            <person name="Jhangiani S."/>
            <person name="Johnson A."/>
            <person name="Khan Z."/>
            <person name="Li Z."/>
            <person name="Liu W."/>
            <person name="Liu X."/>
            <person name="Perez L."/>
            <person name="Shen H."/>
            <person name="Wang Q."/>
            <person name="Watt J."/>
            <person name="Xi L."/>
            <person name="Xin Y."/>
            <person name="Zhou J."/>
            <person name="Deng J."/>
            <person name="Jiang H."/>
            <person name="Liu Y."/>
            <person name="Qu J."/>
            <person name="Song X.-Z."/>
            <person name="Zhang L."/>
            <person name="Villasana D."/>
            <person name="Johnson A."/>
            <person name="Liu J."/>
            <person name="Liyanage D."/>
            <person name="Lorensuhewa L."/>
            <person name="Robinson T."/>
            <person name="Song A."/>
            <person name="Song B.-B."/>
            <person name="Dinh H."/>
            <person name="Thornton R."/>
            <person name="Coyle M."/>
            <person name="Francisco L."/>
            <person name="Jackson L."/>
            <person name="Javaid M."/>
            <person name="Korchina V."/>
            <person name="Kovar C."/>
            <person name="Mata R."/>
            <person name="Mathew T."/>
            <person name="Ngo R."/>
            <person name="Nguyen L."/>
            <person name="Nguyen N."/>
            <person name="Okwuonu G."/>
            <person name="Ongeri F."/>
            <person name="Pham C."/>
            <person name="Simmons D."/>
            <person name="Wilczek-Boney K."/>
            <person name="Hale W."/>
            <person name="Jakkamsetti A."/>
            <person name="Pham P."/>
            <person name="Ruth R."/>
            <person name="San Lucas F."/>
            <person name="Warren J."/>
            <person name="Zhang J."/>
            <person name="Zhao Z."/>
            <person name="Zhou C."/>
            <person name="Zhu D."/>
            <person name="Lee S."/>
            <person name="Bess C."/>
            <person name="Blankenburg K."/>
            <person name="Forbes L."/>
            <person name="Fu Q."/>
            <person name="Gubbala S."/>
            <person name="Hirani K."/>
            <person name="Jayaseelan J.C."/>
            <person name="Lara F."/>
            <person name="Munidasa M."/>
            <person name="Palculict T."/>
            <person name="Patil S."/>
            <person name="Pu L.-L."/>
            <person name="Saada N."/>
            <person name="Tang L."/>
            <person name="Weissenberger G."/>
            <person name="Zhu Y."/>
            <person name="Hemphill L."/>
            <person name="Shang Y."/>
            <person name="Youmans B."/>
            <person name="Ayvaz T."/>
            <person name="Ross M."/>
            <person name="Santibanez J."/>
            <person name="Aqrawi P."/>
            <person name="Gross S."/>
            <person name="Joshi V."/>
            <person name="Fowler G."/>
            <person name="Nazareth L."/>
            <person name="Reid J."/>
            <person name="Worley K."/>
            <person name="Petrosino J."/>
            <person name="Highlander S."/>
            <person name="Gibbs R."/>
        </authorList>
    </citation>
    <scope>NUCLEOTIDE SEQUENCE [LARGE SCALE GENOMIC DNA]</scope>
    <source>
        <strain evidence="5 6">DSM 15829</strain>
    </source>
</reference>
<dbReference type="PANTHER" id="PTHR42788:SF2">
    <property type="entry name" value="ABC TRANSPORTER ATP-BINDING PROTEIN"/>
    <property type="match status" value="1"/>
</dbReference>
<dbReference type="EMBL" id="ACGK02000001">
    <property type="protein sequence ID" value="EGF23064.1"/>
    <property type="molecule type" value="Genomic_DNA"/>
</dbReference>
<dbReference type="InterPro" id="IPR027417">
    <property type="entry name" value="P-loop_NTPase"/>
</dbReference>
<dbReference type="SUPFAM" id="SSF52540">
    <property type="entry name" value="P-loop containing nucleoside triphosphate hydrolases"/>
    <property type="match status" value="1"/>
</dbReference>
<dbReference type="InterPro" id="IPR050166">
    <property type="entry name" value="ABC_transporter_ATP-bind"/>
</dbReference>
<dbReference type="Gene3D" id="3.40.50.300">
    <property type="entry name" value="P-loop containing nucleotide triphosphate hydrolases"/>
    <property type="match status" value="1"/>
</dbReference>
<evidence type="ECO:0000256" key="3">
    <source>
        <dbReference type="ARBA" id="ARBA00022840"/>
    </source>
</evidence>
<dbReference type="InterPro" id="IPR017871">
    <property type="entry name" value="ABC_transporter-like_CS"/>
</dbReference>
<evidence type="ECO:0000313" key="5">
    <source>
        <dbReference type="EMBL" id="EGF23064.1"/>
    </source>
</evidence>
<dbReference type="PROSITE" id="PS50893">
    <property type="entry name" value="ABC_TRANSPORTER_2"/>
    <property type="match status" value="1"/>
</dbReference>
<organism evidence="5 6">
    <name type="scientific">Fannyhessea vaginae DSM 15829</name>
    <dbReference type="NCBI Taxonomy" id="525256"/>
    <lineage>
        <taxon>Bacteria</taxon>
        <taxon>Bacillati</taxon>
        <taxon>Actinomycetota</taxon>
        <taxon>Coriobacteriia</taxon>
        <taxon>Coriobacteriales</taxon>
        <taxon>Atopobiaceae</taxon>
        <taxon>Fannyhessea</taxon>
    </lineage>
</organism>
<keyword evidence="1" id="KW-0813">Transport</keyword>
<dbReference type="InterPro" id="IPR003593">
    <property type="entry name" value="AAA+_ATPase"/>
</dbReference>
<dbReference type="eggNOG" id="COG1116">
    <property type="taxonomic scope" value="Bacteria"/>
</dbReference>